<feature type="binding site" evidence="16">
    <location>
        <begin position="257"/>
        <end position="259"/>
    </location>
    <ligand>
        <name>ATP</name>
        <dbReference type="ChEBI" id="CHEBI:30616"/>
    </ligand>
</feature>
<evidence type="ECO:0000313" key="19">
    <source>
        <dbReference type="EMBL" id="OHB18175.1"/>
    </source>
</evidence>
<dbReference type="SUPFAM" id="SSF46589">
    <property type="entry name" value="tRNA-binding arm"/>
    <property type="match status" value="1"/>
</dbReference>
<keyword evidence="17" id="KW-0175">Coiled coil</keyword>
<dbReference type="GO" id="GO:0005737">
    <property type="term" value="C:cytoplasm"/>
    <property type="evidence" value="ECO:0007669"/>
    <property type="project" value="UniProtKB-SubCell"/>
</dbReference>
<evidence type="ECO:0000256" key="8">
    <source>
        <dbReference type="ARBA" id="ARBA00022840"/>
    </source>
</evidence>
<keyword evidence="5" id="KW-0963">Cytoplasm</keyword>
<evidence type="ECO:0000259" key="18">
    <source>
        <dbReference type="PROSITE" id="PS50862"/>
    </source>
</evidence>
<dbReference type="SUPFAM" id="SSF55681">
    <property type="entry name" value="Class II aaRS and biotin synthetases"/>
    <property type="match status" value="1"/>
</dbReference>
<dbReference type="GO" id="GO:0005524">
    <property type="term" value="F:ATP binding"/>
    <property type="evidence" value="ECO:0007669"/>
    <property type="project" value="UniProtKB-KW"/>
</dbReference>
<protein>
    <recommendedName>
        <fullName evidence="11 14">Serine--tRNA ligase</fullName>
        <ecNumber evidence="4 14">6.1.1.11</ecNumber>
    </recommendedName>
</protein>
<evidence type="ECO:0000256" key="3">
    <source>
        <dbReference type="ARBA" id="ARBA00010728"/>
    </source>
</evidence>
<comment type="subcellular location">
    <subcellularLocation>
        <location evidence="1">Cytoplasm</location>
    </subcellularLocation>
</comment>
<dbReference type="STRING" id="1802782.A2544_02495"/>
<dbReference type="PANTHER" id="PTHR43697:SF1">
    <property type="entry name" value="SERINE--TRNA LIGASE"/>
    <property type="match status" value="1"/>
</dbReference>
<evidence type="ECO:0000256" key="5">
    <source>
        <dbReference type="ARBA" id="ARBA00022490"/>
    </source>
</evidence>
<evidence type="ECO:0000256" key="7">
    <source>
        <dbReference type="ARBA" id="ARBA00022741"/>
    </source>
</evidence>
<dbReference type="InterPro" id="IPR002317">
    <property type="entry name" value="Ser-tRNA-ligase_type_1"/>
</dbReference>
<name>A0A1G2V9A9_9BACT</name>
<gene>
    <name evidence="19" type="ORF">A2544_02495</name>
</gene>
<evidence type="ECO:0000256" key="2">
    <source>
        <dbReference type="ARBA" id="ARBA00005045"/>
    </source>
</evidence>
<feature type="domain" description="Aminoacyl-transfer RNA synthetases class-II family profile" evidence="18">
    <location>
        <begin position="174"/>
        <end position="406"/>
    </location>
</feature>
<dbReference type="PANTHER" id="PTHR43697">
    <property type="entry name" value="SERYL-TRNA SYNTHETASE"/>
    <property type="match status" value="1"/>
</dbReference>
<feature type="binding site" evidence="15">
    <location>
        <position position="226"/>
    </location>
    <ligand>
        <name>L-serine</name>
        <dbReference type="ChEBI" id="CHEBI:33384"/>
    </ligand>
</feature>
<evidence type="ECO:0000256" key="13">
    <source>
        <dbReference type="ARBA" id="ARBA00048823"/>
    </source>
</evidence>
<feature type="binding site" evidence="15">
    <location>
        <position position="257"/>
    </location>
    <ligand>
        <name>L-serine</name>
        <dbReference type="ChEBI" id="CHEBI:33384"/>
    </ligand>
</feature>
<dbReference type="InterPro" id="IPR042103">
    <property type="entry name" value="SerRS_1_N_sf"/>
</dbReference>
<dbReference type="Pfam" id="PF00587">
    <property type="entry name" value="tRNA-synt_2b"/>
    <property type="match status" value="1"/>
</dbReference>
<sequence>MLDIKFIQENKKLVAQAAKSKQVEVDLERLLEIDDKRKVLLGRVEEKRADQNVANNKIIKASSEERGAILEKMKALKIELERDEEDLKETMREWQALMLKVPNVPDQSVPEGDTDVDNEEIKKWGDIPKFNFELKGHIELMTALGMADFERGVKVAGFRGYFLKGSGALLSFAVWRYALDFFVSRGFSLYLTPSMVRREPLLGTGWLPQSEDDLYKVQDEKYLAGTAEVATMGLFQNEVIPKEELPRKILAFSPCFRREIGSYSKDVKGLIRVHEFFKFEQVIFCEASHDESVKHHEELNRNTEEFIESLKIPYRTVINCGGDLGLGQVKKYDIELWVPGEKTYREISSASYFHDFQTRRLNIRYKDDGGKLQYAHSLNATAAPTPRLLVSLVENFQQIDGSVKIPEVLVPYMNGLSSIVR</sequence>
<keyword evidence="8 16" id="KW-0067">ATP-binding</keyword>
<dbReference type="EC" id="6.1.1.11" evidence="4 14"/>
<feature type="coiled-coil region" evidence="17">
    <location>
        <begin position="70"/>
        <end position="97"/>
    </location>
</feature>
<dbReference type="CDD" id="cd00770">
    <property type="entry name" value="SerRS_core"/>
    <property type="match status" value="1"/>
</dbReference>
<keyword evidence="6 19" id="KW-0436">Ligase</keyword>
<dbReference type="GO" id="GO:0006434">
    <property type="term" value="P:seryl-tRNA aminoacylation"/>
    <property type="evidence" value="ECO:0007669"/>
    <property type="project" value="UniProtKB-UniRule"/>
</dbReference>
<dbReference type="InterPro" id="IPR045864">
    <property type="entry name" value="aa-tRNA-synth_II/BPL/LPL"/>
</dbReference>
<evidence type="ECO:0000256" key="16">
    <source>
        <dbReference type="PIRSR" id="PIRSR001529-2"/>
    </source>
</evidence>
<comment type="caution">
    <text evidence="19">The sequence shown here is derived from an EMBL/GenBank/DDBJ whole genome shotgun (WGS) entry which is preliminary data.</text>
</comment>
<keyword evidence="7" id="KW-0547">Nucleotide-binding</keyword>
<comment type="catalytic activity">
    <reaction evidence="12">
        <text>tRNA(Sec) + L-serine + ATP = L-seryl-tRNA(Sec) + AMP + diphosphate + H(+)</text>
        <dbReference type="Rhea" id="RHEA:42580"/>
        <dbReference type="Rhea" id="RHEA-COMP:9742"/>
        <dbReference type="Rhea" id="RHEA-COMP:10128"/>
        <dbReference type="ChEBI" id="CHEBI:15378"/>
        <dbReference type="ChEBI" id="CHEBI:30616"/>
        <dbReference type="ChEBI" id="CHEBI:33019"/>
        <dbReference type="ChEBI" id="CHEBI:33384"/>
        <dbReference type="ChEBI" id="CHEBI:78442"/>
        <dbReference type="ChEBI" id="CHEBI:78533"/>
        <dbReference type="ChEBI" id="CHEBI:456215"/>
        <dbReference type="EC" id="6.1.1.11"/>
    </reaction>
</comment>
<feature type="binding site" evidence="15">
    <location>
        <position position="280"/>
    </location>
    <ligand>
        <name>L-serine</name>
        <dbReference type="ChEBI" id="CHEBI:33384"/>
    </ligand>
</feature>
<organism evidence="19 20">
    <name type="scientific">Candidatus Zambryskibacteria bacterium RIFOXYD2_FULL_43_10</name>
    <dbReference type="NCBI Taxonomy" id="1802782"/>
    <lineage>
        <taxon>Bacteria</taxon>
        <taxon>Candidatus Zambryskiibacteriota</taxon>
    </lineage>
</organism>
<evidence type="ECO:0000256" key="17">
    <source>
        <dbReference type="SAM" id="Coils"/>
    </source>
</evidence>
<dbReference type="PROSITE" id="PS50862">
    <property type="entry name" value="AA_TRNA_LIGASE_II"/>
    <property type="match status" value="1"/>
</dbReference>
<evidence type="ECO:0000256" key="14">
    <source>
        <dbReference type="NCBIfam" id="TIGR00414"/>
    </source>
</evidence>
<dbReference type="GO" id="GO:0004828">
    <property type="term" value="F:serine-tRNA ligase activity"/>
    <property type="evidence" value="ECO:0007669"/>
    <property type="project" value="UniProtKB-UniRule"/>
</dbReference>
<evidence type="ECO:0000256" key="6">
    <source>
        <dbReference type="ARBA" id="ARBA00022598"/>
    </source>
</evidence>
<dbReference type="Gene3D" id="1.10.287.40">
    <property type="entry name" value="Serine-tRNA synthetase, tRNA binding domain"/>
    <property type="match status" value="1"/>
</dbReference>
<reference evidence="19 20" key="1">
    <citation type="journal article" date="2016" name="Nat. Commun.">
        <title>Thousands of microbial genomes shed light on interconnected biogeochemical processes in an aquifer system.</title>
        <authorList>
            <person name="Anantharaman K."/>
            <person name="Brown C.T."/>
            <person name="Hug L.A."/>
            <person name="Sharon I."/>
            <person name="Castelle C.J."/>
            <person name="Probst A.J."/>
            <person name="Thomas B.C."/>
            <person name="Singh A."/>
            <person name="Wilkins M.J."/>
            <person name="Karaoz U."/>
            <person name="Brodie E.L."/>
            <person name="Williams K.H."/>
            <person name="Hubbard S.S."/>
            <person name="Banfield J.F."/>
        </authorList>
    </citation>
    <scope>NUCLEOTIDE SEQUENCE [LARGE SCALE GENOMIC DNA]</scope>
</reference>
<feature type="binding site" evidence="16">
    <location>
        <begin position="346"/>
        <end position="349"/>
    </location>
    <ligand>
        <name>ATP</name>
        <dbReference type="ChEBI" id="CHEBI:30616"/>
    </ligand>
</feature>
<dbReference type="NCBIfam" id="TIGR00414">
    <property type="entry name" value="serS"/>
    <property type="match status" value="1"/>
</dbReference>
<dbReference type="EMBL" id="MHWZ01000003">
    <property type="protein sequence ID" value="OHB18175.1"/>
    <property type="molecule type" value="Genomic_DNA"/>
</dbReference>
<comment type="catalytic activity">
    <reaction evidence="13">
        <text>tRNA(Ser) + L-serine + ATP = L-seryl-tRNA(Ser) + AMP + diphosphate + H(+)</text>
        <dbReference type="Rhea" id="RHEA:12292"/>
        <dbReference type="Rhea" id="RHEA-COMP:9669"/>
        <dbReference type="Rhea" id="RHEA-COMP:9703"/>
        <dbReference type="ChEBI" id="CHEBI:15378"/>
        <dbReference type="ChEBI" id="CHEBI:30616"/>
        <dbReference type="ChEBI" id="CHEBI:33019"/>
        <dbReference type="ChEBI" id="CHEBI:33384"/>
        <dbReference type="ChEBI" id="CHEBI:78442"/>
        <dbReference type="ChEBI" id="CHEBI:78533"/>
        <dbReference type="ChEBI" id="CHEBI:456215"/>
        <dbReference type="EC" id="6.1.1.11"/>
    </reaction>
</comment>
<evidence type="ECO:0000256" key="12">
    <source>
        <dbReference type="ARBA" id="ARBA00047929"/>
    </source>
</evidence>
<dbReference type="InterPro" id="IPR006195">
    <property type="entry name" value="aa-tRNA-synth_II"/>
</dbReference>
<feature type="binding site" evidence="16">
    <location>
        <begin position="273"/>
        <end position="276"/>
    </location>
    <ligand>
        <name>ATP</name>
        <dbReference type="ChEBI" id="CHEBI:30616"/>
    </ligand>
</feature>
<evidence type="ECO:0000256" key="10">
    <source>
        <dbReference type="ARBA" id="ARBA00023146"/>
    </source>
</evidence>
<dbReference type="InterPro" id="IPR015866">
    <property type="entry name" value="Ser-tRNA-synth_1_N"/>
</dbReference>
<dbReference type="PIRSF" id="PIRSF001529">
    <property type="entry name" value="Ser-tRNA-synth_IIa"/>
    <property type="match status" value="1"/>
</dbReference>
<feature type="site" description="Important for serine binding" evidence="15">
    <location>
        <position position="381"/>
    </location>
</feature>
<evidence type="ECO:0000256" key="9">
    <source>
        <dbReference type="ARBA" id="ARBA00022917"/>
    </source>
</evidence>
<dbReference type="InterPro" id="IPR033729">
    <property type="entry name" value="SerRS_core"/>
</dbReference>
<keyword evidence="10" id="KW-0030">Aminoacyl-tRNA synthetase</keyword>
<dbReference type="InterPro" id="IPR002314">
    <property type="entry name" value="aa-tRNA-synt_IIb"/>
</dbReference>
<accession>A0A1G2V9A9</accession>
<comment type="pathway">
    <text evidence="2">Aminoacyl-tRNA biosynthesis; selenocysteinyl-tRNA(Sec) biosynthesis; L-seryl-tRNA(Sec) from L-serine and tRNA(Sec): step 1/1.</text>
</comment>
<dbReference type="Pfam" id="PF02403">
    <property type="entry name" value="Seryl_tRNA_N"/>
    <property type="match status" value="1"/>
</dbReference>
<evidence type="ECO:0000313" key="20">
    <source>
        <dbReference type="Proteomes" id="UP000176868"/>
    </source>
</evidence>
<evidence type="ECO:0000256" key="11">
    <source>
        <dbReference type="ARBA" id="ARBA00039158"/>
    </source>
</evidence>
<evidence type="ECO:0000256" key="1">
    <source>
        <dbReference type="ARBA" id="ARBA00004496"/>
    </source>
</evidence>
<dbReference type="Gene3D" id="3.30.930.10">
    <property type="entry name" value="Bira Bifunctional Protein, Domain 2"/>
    <property type="match status" value="1"/>
</dbReference>
<dbReference type="PRINTS" id="PR00981">
    <property type="entry name" value="TRNASYNTHSER"/>
</dbReference>
<keyword evidence="9" id="KW-0648">Protein biosynthesis</keyword>
<dbReference type="Proteomes" id="UP000176868">
    <property type="component" value="Unassembled WGS sequence"/>
</dbReference>
<comment type="similarity">
    <text evidence="3">Belongs to the class-II aminoacyl-tRNA synthetase family. Type-1 seryl-tRNA synthetase subfamily.</text>
</comment>
<dbReference type="AlphaFoldDB" id="A0A1G2V9A9"/>
<evidence type="ECO:0000256" key="4">
    <source>
        <dbReference type="ARBA" id="ARBA00012840"/>
    </source>
</evidence>
<dbReference type="InterPro" id="IPR010978">
    <property type="entry name" value="tRNA-bd_arm"/>
</dbReference>
<evidence type="ECO:0000256" key="15">
    <source>
        <dbReference type="PIRSR" id="PIRSR001529-1"/>
    </source>
</evidence>
<feature type="binding site" evidence="15">
    <location>
        <position position="379"/>
    </location>
    <ligand>
        <name>L-serine</name>
        <dbReference type="ChEBI" id="CHEBI:33384"/>
    </ligand>
</feature>
<proteinExistence type="inferred from homology"/>